<gene>
    <name evidence="13" type="ORF">AYR66_14695</name>
</gene>
<keyword evidence="9" id="KW-0175">Coiled coil</keyword>
<name>A0A254TJ11_9BURK</name>
<dbReference type="RefSeq" id="WP_088707426.1">
    <property type="nucleotide sequence ID" value="NZ_LSTO01000001.1"/>
</dbReference>
<sequence length="400" mass="42690">MSHSEQTNLSRPASAEKRHALATRVSFAVLLAAGLALGGYWMMSGRYQEATEDAYVEGHVVHVTPQTSGTVTAVHADNTDYIAAGKVLLTLNPVDARVSLQRAEAQLAKAVRQARGQFSSASQMQASIELRRADLSRALADLERRRPLVTSGAVSAEDFRHAEEAARAARAALAAAEQQFAGTQALVDRVSVADHPDVIMAAMQVRDAYIAASRAELRAPVGGMVTRRNVQVGQRVSPGATLMSIVPLDQIWVTANFKESQLRDIRVGQPVRLTADVYGSAVEYTGKVAGLDAGTGSAFSLLPAQNATGNWIKVVQRVPVRVSLDAGQLAAHPLRLGLSMKVSVDTRDRQGLALALTPRDGGHAYETRVFEDEQTGAEEIIRNIISTNLARQAAAGKASS</sequence>
<feature type="domain" description="p-hydroxybenzoic acid efflux pump subunit AaeA-like beta-barrel" evidence="12">
    <location>
        <begin position="252"/>
        <end position="329"/>
    </location>
</feature>
<dbReference type="PANTHER" id="PTHR30386:SF19">
    <property type="entry name" value="MULTIDRUG EXPORT PROTEIN EMRA-RELATED"/>
    <property type="match status" value="1"/>
</dbReference>
<dbReference type="InterPro" id="IPR058633">
    <property type="entry name" value="EmrA/FarA_HH"/>
</dbReference>
<organism evidence="13 14">
    <name type="scientific">Noviherbaspirillum denitrificans</name>
    <dbReference type="NCBI Taxonomy" id="1968433"/>
    <lineage>
        <taxon>Bacteria</taxon>
        <taxon>Pseudomonadati</taxon>
        <taxon>Pseudomonadota</taxon>
        <taxon>Betaproteobacteria</taxon>
        <taxon>Burkholderiales</taxon>
        <taxon>Oxalobacteraceae</taxon>
        <taxon>Noviherbaspirillum</taxon>
    </lineage>
</organism>
<evidence type="ECO:0000256" key="5">
    <source>
        <dbReference type="ARBA" id="ARBA00022519"/>
    </source>
</evidence>
<dbReference type="Pfam" id="PF25885">
    <property type="entry name" value="HH_EMRA"/>
    <property type="match status" value="1"/>
</dbReference>
<comment type="similarity">
    <text evidence="2">Belongs to the membrane fusion protein (MFP) (TC 8.A.1) family.</text>
</comment>
<dbReference type="Proteomes" id="UP000197535">
    <property type="component" value="Unassembled WGS sequence"/>
</dbReference>
<accession>A0A254TJ11</accession>
<keyword evidence="14" id="KW-1185">Reference proteome</keyword>
<proteinExistence type="inferred from homology"/>
<dbReference type="InterPro" id="IPR058634">
    <property type="entry name" value="AaeA-lik-b-barrel"/>
</dbReference>
<feature type="transmembrane region" description="Helical" evidence="10">
    <location>
        <begin position="21"/>
        <end position="43"/>
    </location>
</feature>
<keyword evidence="7 10" id="KW-1133">Transmembrane helix</keyword>
<evidence type="ECO:0000256" key="10">
    <source>
        <dbReference type="SAM" id="Phobius"/>
    </source>
</evidence>
<evidence type="ECO:0000256" key="4">
    <source>
        <dbReference type="ARBA" id="ARBA00022475"/>
    </source>
</evidence>
<evidence type="ECO:0000313" key="13">
    <source>
        <dbReference type="EMBL" id="OWW20553.1"/>
    </source>
</evidence>
<keyword evidence="6 10" id="KW-0812">Transmembrane</keyword>
<evidence type="ECO:0000256" key="2">
    <source>
        <dbReference type="ARBA" id="ARBA00009477"/>
    </source>
</evidence>
<evidence type="ECO:0000256" key="1">
    <source>
        <dbReference type="ARBA" id="ARBA00004377"/>
    </source>
</evidence>
<evidence type="ECO:0000259" key="11">
    <source>
        <dbReference type="Pfam" id="PF25885"/>
    </source>
</evidence>
<dbReference type="Pfam" id="PF25963">
    <property type="entry name" value="Beta-barrel_AAEA"/>
    <property type="match status" value="1"/>
</dbReference>
<comment type="caution">
    <text evidence="13">The sequence shown here is derived from an EMBL/GenBank/DDBJ whole genome shotgun (WGS) entry which is preliminary data.</text>
</comment>
<dbReference type="Gene3D" id="2.40.30.170">
    <property type="match status" value="1"/>
</dbReference>
<dbReference type="InterPro" id="IPR050739">
    <property type="entry name" value="MFP"/>
</dbReference>
<feature type="domain" description="Multidrug export protein EmrA/FarA alpha-helical hairpin" evidence="11">
    <location>
        <begin position="95"/>
        <end position="214"/>
    </location>
</feature>
<keyword evidence="4" id="KW-1003">Cell membrane</keyword>
<dbReference type="AlphaFoldDB" id="A0A254TJ11"/>
<evidence type="ECO:0000259" key="12">
    <source>
        <dbReference type="Pfam" id="PF25963"/>
    </source>
</evidence>
<evidence type="ECO:0000313" key="14">
    <source>
        <dbReference type="Proteomes" id="UP000197535"/>
    </source>
</evidence>
<evidence type="ECO:0000256" key="9">
    <source>
        <dbReference type="SAM" id="Coils"/>
    </source>
</evidence>
<keyword evidence="8 10" id="KW-0472">Membrane</keyword>
<dbReference type="GO" id="GO:0046677">
    <property type="term" value="P:response to antibiotic"/>
    <property type="evidence" value="ECO:0007669"/>
    <property type="project" value="UniProtKB-ARBA"/>
</dbReference>
<comment type="subcellular location">
    <subcellularLocation>
        <location evidence="1">Cell inner membrane</location>
        <topology evidence="1">Single-pass membrane protein</topology>
    </subcellularLocation>
</comment>
<dbReference type="GO" id="GO:0005886">
    <property type="term" value="C:plasma membrane"/>
    <property type="evidence" value="ECO:0007669"/>
    <property type="project" value="UniProtKB-SubCell"/>
</dbReference>
<dbReference type="OrthoDB" id="9811754at2"/>
<evidence type="ECO:0000256" key="3">
    <source>
        <dbReference type="ARBA" id="ARBA00022448"/>
    </source>
</evidence>
<dbReference type="EMBL" id="LSTO01000001">
    <property type="protein sequence ID" value="OWW20553.1"/>
    <property type="molecule type" value="Genomic_DNA"/>
</dbReference>
<dbReference type="GO" id="GO:1990961">
    <property type="term" value="P:xenobiotic detoxification by transmembrane export across the plasma membrane"/>
    <property type="evidence" value="ECO:0007669"/>
    <property type="project" value="UniProtKB-ARBA"/>
</dbReference>
<dbReference type="SUPFAM" id="SSF111369">
    <property type="entry name" value="HlyD-like secretion proteins"/>
    <property type="match status" value="2"/>
</dbReference>
<feature type="coiled-coil region" evidence="9">
    <location>
        <begin position="125"/>
        <end position="179"/>
    </location>
</feature>
<dbReference type="Gene3D" id="2.40.50.100">
    <property type="match status" value="1"/>
</dbReference>
<evidence type="ECO:0000256" key="7">
    <source>
        <dbReference type="ARBA" id="ARBA00022989"/>
    </source>
</evidence>
<dbReference type="FunFam" id="2.40.30.170:FF:000003">
    <property type="entry name" value="Multidrug resistance protein A"/>
    <property type="match status" value="1"/>
</dbReference>
<evidence type="ECO:0000256" key="8">
    <source>
        <dbReference type="ARBA" id="ARBA00023136"/>
    </source>
</evidence>
<protein>
    <submittedName>
        <fullName evidence="13">Hemolysin D</fullName>
    </submittedName>
</protein>
<keyword evidence="3" id="KW-0813">Transport</keyword>
<dbReference type="PANTHER" id="PTHR30386">
    <property type="entry name" value="MEMBRANE FUSION SUBUNIT OF EMRAB-TOLC MULTIDRUG EFFLUX PUMP"/>
    <property type="match status" value="1"/>
</dbReference>
<evidence type="ECO:0000256" key="6">
    <source>
        <dbReference type="ARBA" id="ARBA00022692"/>
    </source>
</evidence>
<reference evidence="13 14" key="1">
    <citation type="submission" date="2016-02" db="EMBL/GenBank/DDBJ databases">
        <authorList>
            <person name="Wen L."/>
            <person name="He K."/>
            <person name="Yang H."/>
        </authorList>
    </citation>
    <scope>NUCLEOTIDE SEQUENCE [LARGE SCALE GENOMIC DNA]</scope>
    <source>
        <strain evidence="13 14">TSA40</strain>
    </source>
</reference>
<dbReference type="GO" id="GO:0015721">
    <property type="term" value="P:bile acid and bile salt transport"/>
    <property type="evidence" value="ECO:0007669"/>
    <property type="project" value="UniProtKB-ARBA"/>
</dbReference>
<keyword evidence="5" id="KW-0997">Cell inner membrane</keyword>